<dbReference type="EMBL" id="JAIZAY010000004">
    <property type="protein sequence ID" value="KAJ8043243.1"/>
    <property type="molecule type" value="Genomic_DNA"/>
</dbReference>
<dbReference type="Proteomes" id="UP001152320">
    <property type="component" value="Chromosome 4"/>
</dbReference>
<comment type="caution">
    <text evidence="1">The sequence shown here is derived from an EMBL/GenBank/DDBJ whole genome shotgun (WGS) entry which is preliminary data.</text>
</comment>
<sequence length="103" mass="11857">MASTLSFVTYNGRGLRQSKKRTRLFAFLHRNKYDVCLIQETHSCIQDEPYWKNEWGGTVFFCYGSKDSCGVCLLIKPSLAVNIHKGCIDVYGRFIVLDIEINK</sequence>
<keyword evidence="2" id="KW-1185">Reference proteome</keyword>
<gene>
    <name evidence="1" type="ORF">HOLleu_10243</name>
</gene>
<accession>A0A9Q1HFL3</accession>
<evidence type="ECO:0000313" key="2">
    <source>
        <dbReference type="Proteomes" id="UP001152320"/>
    </source>
</evidence>
<dbReference type="SUPFAM" id="SSF56219">
    <property type="entry name" value="DNase I-like"/>
    <property type="match status" value="1"/>
</dbReference>
<evidence type="ECO:0000313" key="1">
    <source>
        <dbReference type="EMBL" id="KAJ8043243.1"/>
    </source>
</evidence>
<dbReference type="InterPro" id="IPR036691">
    <property type="entry name" value="Endo/exonu/phosph_ase_sf"/>
</dbReference>
<protein>
    <submittedName>
        <fullName evidence="1">Uncharacterized protein</fullName>
    </submittedName>
</protein>
<organism evidence="1 2">
    <name type="scientific">Holothuria leucospilota</name>
    <name type="common">Black long sea cucumber</name>
    <name type="synonym">Mertensiothuria leucospilota</name>
    <dbReference type="NCBI Taxonomy" id="206669"/>
    <lineage>
        <taxon>Eukaryota</taxon>
        <taxon>Metazoa</taxon>
        <taxon>Echinodermata</taxon>
        <taxon>Eleutherozoa</taxon>
        <taxon>Echinozoa</taxon>
        <taxon>Holothuroidea</taxon>
        <taxon>Aspidochirotacea</taxon>
        <taxon>Aspidochirotida</taxon>
        <taxon>Holothuriidae</taxon>
        <taxon>Holothuria</taxon>
    </lineage>
</organism>
<dbReference type="OrthoDB" id="8961218at2759"/>
<proteinExistence type="predicted"/>
<name>A0A9Q1HFL3_HOLLE</name>
<dbReference type="Gene3D" id="3.60.10.10">
    <property type="entry name" value="Endonuclease/exonuclease/phosphatase"/>
    <property type="match status" value="1"/>
</dbReference>
<reference evidence="1" key="1">
    <citation type="submission" date="2021-10" db="EMBL/GenBank/DDBJ databases">
        <title>Tropical sea cucumber genome reveals ecological adaptation and Cuvierian tubules defense mechanism.</title>
        <authorList>
            <person name="Chen T."/>
        </authorList>
    </citation>
    <scope>NUCLEOTIDE SEQUENCE</scope>
    <source>
        <strain evidence="1">Nanhai2018</strain>
        <tissue evidence="1">Muscle</tissue>
    </source>
</reference>
<dbReference type="AlphaFoldDB" id="A0A9Q1HFL3"/>